<gene>
    <name evidence="1" type="ORF">H9Q79_13365</name>
</gene>
<dbReference type="EMBL" id="CP060635">
    <property type="protein sequence ID" value="QNM07893.1"/>
    <property type="molecule type" value="Genomic_DNA"/>
</dbReference>
<name>A0A7G9GAR1_9FIRM</name>
<evidence type="ECO:0000313" key="2">
    <source>
        <dbReference type="Proteomes" id="UP000515860"/>
    </source>
</evidence>
<dbReference type="AlphaFoldDB" id="A0A7G9GAR1"/>
<evidence type="ECO:0000313" key="1">
    <source>
        <dbReference type="EMBL" id="QNM07893.1"/>
    </source>
</evidence>
<dbReference type="KEGG" id="whj:H9Q79_13365"/>
<dbReference type="Proteomes" id="UP000515860">
    <property type="component" value="Chromosome"/>
</dbReference>
<protein>
    <submittedName>
        <fullName evidence="1">Uncharacterized protein</fullName>
    </submittedName>
</protein>
<reference evidence="1 2" key="1">
    <citation type="submission" date="2020-08" db="EMBL/GenBank/DDBJ databases">
        <authorList>
            <person name="Liu C."/>
            <person name="Sun Q."/>
        </authorList>
    </citation>
    <scope>NUCLEOTIDE SEQUENCE [LARGE SCALE GENOMIC DNA]</scope>
    <source>
        <strain evidence="1 2">NSJ-29</strain>
    </source>
</reference>
<accession>A0A7G9GAR1</accession>
<proteinExistence type="predicted"/>
<sequence length="427" mass="49332">MSETDQVMNEMMMQIQRGQYSMNMIARNGATAVLQIYQLICRLHREHVLKGGEVRRFEQFLRASGGNYDIIHIPYRLTDAPDGQLDQFLKKVKSDLDRMGIRYHILPDLNVKDQAFQICVYQKDRQKFGAFFNAYLDQQLSGGESRQKDLLSLTDKRASILSIPGEDRIRQIEEDFQSLRVNYSLLPDLHVGDGQVQFLVADTDLSKVRHWYNLLKDELLRAGQKPEEIRDMTVSQYQDTAKRSAEEYVNSIDPKYQAAAASYERAGKGSVEQQLERLGRKPLPAENPEFARYFLDNSYVRLSIDADTLIAGQQATAYQERDREHFYCRIPGRYGENEATLKVPMQQVFSVGDSERERYIAFISRDERPEVLDRKGNWITDYKDGAALFRSFDQVTETFRERRMEPVKKAVEAVGKVVPKAPPVMAR</sequence>
<organism evidence="1 2">
    <name type="scientific">Wansuia hejianensis</name>
    <dbReference type="NCBI Taxonomy" id="2763667"/>
    <lineage>
        <taxon>Bacteria</taxon>
        <taxon>Bacillati</taxon>
        <taxon>Bacillota</taxon>
        <taxon>Clostridia</taxon>
        <taxon>Lachnospirales</taxon>
        <taxon>Lachnospiraceae</taxon>
        <taxon>Wansuia</taxon>
    </lineage>
</organism>
<keyword evidence="2" id="KW-1185">Reference proteome</keyword>
<dbReference type="RefSeq" id="WP_118648192.1">
    <property type="nucleotide sequence ID" value="NZ_CP060635.1"/>
</dbReference>